<reference evidence="2" key="1">
    <citation type="submission" date="2020-04" db="EMBL/GenBank/DDBJ databases">
        <title>Description of Shewanella salipaludis sp. nov., isolated from a salt marsh.</title>
        <authorList>
            <person name="Park S."/>
            <person name="Yoon J.-H."/>
        </authorList>
    </citation>
    <scope>NUCLEOTIDE SEQUENCE</scope>
    <source>
        <strain evidence="2">SHSM-M6</strain>
    </source>
</reference>
<dbReference type="InterPro" id="IPR029062">
    <property type="entry name" value="Class_I_gatase-like"/>
</dbReference>
<organism evidence="2 3">
    <name type="scientific">Shewanella salipaludis</name>
    <dbReference type="NCBI Taxonomy" id="2723052"/>
    <lineage>
        <taxon>Bacteria</taxon>
        <taxon>Pseudomonadati</taxon>
        <taxon>Pseudomonadota</taxon>
        <taxon>Gammaproteobacteria</taxon>
        <taxon>Alteromonadales</taxon>
        <taxon>Shewanellaceae</taxon>
        <taxon>Shewanella</taxon>
    </lineage>
</organism>
<accession>A0A972FYC8</accession>
<dbReference type="InterPro" id="IPR017926">
    <property type="entry name" value="GATASE"/>
</dbReference>
<evidence type="ECO:0000259" key="1">
    <source>
        <dbReference type="Pfam" id="PF00117"/>
    </source>
</evidence>
<dbReference type="AlphaFoldDB" id="A0A972FYC8"/>
<dbReference type="InterPro" id="IPR044992">
    <property type="entry name" value="ChyE-like"/>
</dbReference>
<dbReference type="PANTHER" id="PTHR42695">
    <property type="entry name" value="GLUTAMINE AMIDOTRANSFERASE YLR126C-RELATED"/>
    <property type="match status" value="1"/>
</dbReference>
<feature type="domain" description="Glutamine amidotransferase" evidence="1">
    <location>
        <begin position="53"/>
        <end position="188"/>
    </location>
</feature>
<dbReference type="Gene3D" id="3.40.50.880">
    <property type="match status" value="1"/>
</dbReference>
<dbReference type="PROSITE" id="PS51273">
    <property type="entry name" value="GATASE_TYPE_1"/>
    <property type="match status" value="1"/>
</dbReference>
<dbReference type="Pfam" id="PF00117">
    <property type="entry name" value="GATase"/>
    <property type="match status" value="1"/>
</dbReference>
<evidence type="ECO:0000313" key="3">
    <source>
        <dbReference type="Proteomes" id="UP000737113"/>
    </source>
</evidence>
<gene>
    <name evidence="2" type="ORF">HC757_03060</name>
</gene>
<sequence>MKIGILQCDDVSEPLLQAHGNYPEMFHELLTGLDETIGICIYRVMDSEYPAAIDECDAYIISGSRHSVNEDLAWIRTLEAYVRELYLANKKLVGICFGHQLMAKALGGEVIQSPKGWGVGVATTEITRKQPWMTQDEERMSLLVSHQDQVSVLPAAAQVLAASDFCPFYMVQIDAHFLGIQGHPEFSKAYSRDLMEARRHRIPAGRIAQGLESLSQPLDNRRVTQWLIDFIRHDAAD</sequence>
<dbReference type="EMBL" id="JAAXYH010000002">
    <property type="protein sequence ID" value="NMH64156.1"/>
    <property type="molecule type" value="Genomic_DNA"/>
</dbReference>
<dbReference type="PANTHER" id="PTHR42695:SF5">
    <property type="entry name" value="GLUTAMINE AMIDOTRANSFERASE YLR126C-RELATED"/>
    <property type="match status" value="1"/>
</dbReference>
<dbReference type="SUPFAM" id="SSF52317">
    <property type="entry name" value="Class I glutamine amidotransferase-like"/>
    <property type="match status" value="1"/>
</dbReference>
<dbReference type="RefSeq" id="WP_169562854.1">
    <property type="nucleotide sequence ID" value="NZ_JAAXYH010000002.1"/>
</dbReference>
<evidence type="ECO:0000313" key="2">
    <source>
        <dbReference type="EMBL" id="NMH64156.1"/>
    </source>
</evidence>
<name>A0A972FYC8_9GAMM</name>
<protein>
    <submittedName>
        <fullName evidence="2">GMP synthase</fullName>
    </submittedName>
</protein>
<dbReference type="CDD" id="cd01741">
    <property type="entry name" value="GATase1_1"/>
    <property type="match status" value="1"/>
</dbReference>
<proteinExistence type="predicted"/>
<comment type="caution">
    <text evidence="2">The sequence shown here is derived from an EMBL/GenBank/DDBJ whole genome shotgun (WGS) entry which is preliminary data.</text>
</comment>
<dbReference type="Proteomes" id="UP000737113">
    <property type="component" value="Unassembled WGS sequence"/>
</dbReference>
<keyword evidence="3" id="KW-1185">Reference proteome</keyword>
<dbReference type="GO" id="GO:0005829">
    <property type="term" value="C:cytosol"/>
    <property type="evidence" value="ECO:0007669"/>
    <property type="project" value="TreeGrafter"/>
</dbReference>